<feature type="non-terminal residue" evidence="1">
    <location>
        <position position="1"/>
    </location>
</feature>
<dbReference type="EMBL" id="JAAAHW010007198">
    <property type="protein sequence ID" value="KAF9950313.1"/>
    <property type="molecule type" value="Genomic_DNA"/>
</dbReference>
<evidence type="ECO:0000313" key="2">
    <source>
        <dbReference type="Proteomes" id="UP000749646"/>
    </source>
</evidence>
<sequence length="139" mass="15996">MHYSNSLFTQPQCTRTNHGLVSNTGLKPEYERSTNCFHLGACLEPAIRRYAEFAIMPCRATKHQSNSLGMNLKSLRGKRLDLQCRAGEMELELNNSEFKRCFSTPSKLNQQYSKNVLINHSMILHLKEMINFLVDVLDM</sequence>
<dbReference type="Proteomes" id="UP000749646">
    <property type="component" value="Unassembled WGS sequence"/>
</dbReference>
<comment type="caution">
    <text evidence="1">The sequence shown here is derived from an EMBL/GenBank/DDBJ whole genome shotgun (WGS) entry which is preliminary data.</text>
</comment>
<protein>
    <submittedName>
        <fullName evidence="1">Uncharacterized protein</fullName>
    </submittedName>
</protein>
<evidence type="ECO:0000313" key="1">
    <source>
        <dbReference type="EMBL" id="KAF9950313.1"/>
    </source>
</evidence>
<gene>
    <name evidence="1" type="ORF">BGZ65_006710</name>
</gene>
<reference evidence="1" key="1">
    <citation type="journal article" date="2020" name="Fungal Divers.">
        <title>Resolving the Mortierellaceae phylogeny through synthesis of multi-gene phylogenetics and phylogenomics.</title>
        <authorList>
            <person name="Vandepol N."/>
            <person name="Liber J."/>
            <person name="Desiro A."/>
            <person name="Na H."/>
            <person name="Kennedy M."/>
            <person name="Barry K."/>
            <person name="Grigoriev I.V."/>
            <person name="Miller A.N."/>
            <person name="O'Donnell K."/>
            <person name="Stajich J.E."/>
            <person name="Bonito G."/>
        </authorList>
    </citation>
    <scope>NUCLEOTIDE SEQUENCE</scope>
    <source>
        <strain evidence="1">MES-2147</strain>
    </source>
</reference>
<accession>A0A9P6IVW7</accession>
<organism evidence="1 2">
    <name type="scientific">Modicella reniformis</name>
    <dbReference type="NCBI Taxonomy" id="1440133"/>
    <lineage>
        <taxon>Eukaryota</taxon>
        <taxon>Fungi</taxon>
        <taxon>Fungi incertae sedis</taxon>
        <taxon>Mucoromycota</taxon>
        <taxon>Mortierellomycotina</taxon>
        <taxon>Mortierellomycetes</taxon>
        <taxon>Mortierellales</taxon>
        <taxon>Mortierellaceae</taxon>
        <taxon>Modicella</taxon>
    </lineage>
</organism>
<proteinExistence type="predicted"/>
<name>A0A9P6IVW7_9FUNG</name>
<dbReference type="OrthoDB" id="2435513at2759"/>
<dbReference type="AlphaFoldDB" id="A0A9P6IVW7"/>
<keyword evidence="2" id="KW-1185">Reference proteome</keyword>